<dbReference type="Gene3D" id="1.10.10.60">
    <property type="entry name" value="Homeodomain-like"/>
    <property type="match status" value="1"/>
</dbReference>
<dbReference type="InterPro" id="IPR009057">
    <property type="entry name" value="Homeodomain-like_sf"/>
</dbReference>
<dbReference type="Proteomes" id="UP000583800">
    <property type="component" value="Unassembled WGS sequence"/>
</dbReference>
<accession>A0A7X0C794</accession>
<keyword evidence="2 4" id="KW-0238">DNA-binding</keyword>
<gene>
    <name evidence="6" type="ORF">FHU36_006370</name>
</gene>
<dbReference type="Pfam" id="PF16859">
    <property type="entry name" value="TetR_C_11"/>
    <property type="match status" value="1"/>
</dbReference>
<feature type="DNA-binding region" description="H-T-H motif" evidence="4">
    <location>
        <begin position="35"/>
        <end position="54"/>
    </location>
</feature>
<evidence type="ECO:0000259" key="5">
    <source>
        <dbReference type="PROSITE" id="PS50977"/>
    </source>
</evidence>
<proteinExistence type="predicted"/>
<protein>
    <submittedName>
        <fullName evidence="6">AcrR family transcriptional regulator</fullName>
    </submittedName>
</protein>
<dbReference type="InterPro" id="IPR036271">
    <property type="entry name" value="Tet_transcr_reg_TetR-rel_C_sf"/>
</dbReference>
<dbReference type="SUPFAM" id="SSF48498">
    <property type="entry name" value="Tetracyclin repressor-like, C-terminal domain"/>
    <property type="match status" value="1"/>
</dbReference>
<evidence type="ECO:0000256" key="4">
    <source>
        <dbReference type="PROSITE-ProRule" id="PRU00335"/>
    </source>
</evidence>
<keyword evidence="1" id="KW-0805">Transcription regulation</keyword>
<dbReference type="AlphaFoldDB" id="A0A7X0C794"/>
<dbReference type="InterPro" id="IPR011075">
    <property type="entry name" value="TetR_C"/>
</dbReference>
<evidence type="ECO:0000256" key="1">
    <source>
        <dbReference type="ARBA" id="ARBA00023015"/>
    </source>
</evidence>
<dbReference type="InterPro" id="IPR050109">
    <property type="entry name" value="HTH-type_TetR-like_transc_reg"/>
</dbReference>
<dbReference type="SUPFAM" id="SSF46689">
    <property type="entry name" value="Homeodomain-like"/>
    <property type="match status" value="1"/>
</dbReference>
<dbReference type="InterPro" id="IPR001647">
    <property type="entry name" value="HTH_TetR"/>
</dbReference>
<evidence type="ECO:0000256" key="3">
    <source>
        <dbReference type="ARBA" id="ARBA00023163"/>
    </source>
</evidence>
<keyword evidence="3" id="KW-0804">Transcription</keyword>
<evidence type="ECO:0000256" key="2">
    <source>
        <dbReference type="ARBA" id="ARBA00023125"/>
    </source>
</evidence>
<keyword evidence="7" id="KW-1185">Reference proteome</keyword>
<feature type="domain" description="HTH tetR-type" evidence="5">
    <location>
        <begin position="12"/>
        <end position="72"/>
    </location>
</feature>
<reference evidence="6 7" key="1">
    <citation type="submission" date="2020-08" db="EMBL/GenBank/DDBJ databases">
        <title>Sequencing the genomes of 1000 actinobacteria strains.</title>
        <authorList>
            <person name="Klenk H.-P."/>
        </authorList>
    </citation>
    <scope>NUCLEOTIDE SEQUENCE [LARGE SCALE GENOMIC DNA]</scope>
    <source>
        <strain evidence="6 7">DSM 45913</strain>
    </source>
</reference>
<dbReference type="Pfam" id="PF00440">
    <property type="entry name" value="TetR_N"/>
    <property type="match status" value="1"/>
</dbReference>
<dbReference type="PANTHER" id="PTHR30055">
    <property type="entry name" value="HTH-TYPE TRANSCRIPTIONAL REGULATOR RUTR"/>
    <property type="match status" value="1"/>
</dbReference>
<comment type="caution">
    <text evidence="6">The sequence shown here is derived from an EMBL/GenBank/DDBJ whole genome shotgun (WGS) entry which is preliminary data.</text>
</comment>
<dbReference type="PROSITE" id="PS50977">
    <property type="entry name" value="HTH_TETR_2"/>
    <property type="match status" value="1"/>
</dbReference>
<dbReference type="GO" id="GO:0003700">
    <property type="term" value="F:DNA-binding transcription factor activity"/>
    <property type="evidence" value="ECO:0007669"/>
    <property type="project" value="TreeGrafter"/>
</dbReference>
<dbReference type="PANTHER" id="PTHR30055:SF148">
    <property type="entry name" value="TETR-FAMILY TRANSCRIPTIONAL REGULATOR"/>
    <property type="match status" value="1"/>
</dbReference>
<sequence length="195" mass="21022">METVKRPGGRSARVRDAVRQATLAELAEHGFRGLTVENVAERSGVHKTTVYRRWGSVEGLISDALELAREEPWPVPDTGSIDGDLRDIVRLVRTGFDDPETGPVASAFVAAAMQSPDAARALHAFFLARHEQSAEVVRRAVARGELPAAVDAHEVIRVAIAPVYYRLFVAHEPVTERDADRAAAAALAAARAGVL</sequence>
<dbReference type="GO" id="GO:0000976">
    <property type="term" value="F:transcription cis-regulatory region binding"/>
    <property type="evidence" value="ECO:0007669"/>
    <property type="project" value="TreeGrafter"/>
</dbReference>
<name>A0A7X0C794_9ACTN</name>
<evidence type="ECO:0000313" key="6">
    <source>
        <dbReference type="EMBL" id="MBB6349825.1"/>
    </source>
</evidence>
<dbReference type="EMBL" id="JACHJB010000002">
    <property type="protein sequence ID" value="MBB6349825.1"/>
    <property type="molecule type" value="Genomic_DNA"/>
</dbReference>
<evidence type="ECO:0000313" key="7">
    <source>
        <dbReference type="Proteomes" id="UP000583800"/>
    </source>
</evidence>
<organism evidence="6 7">
    <name type="scientific">Nonomuraea muscovyensis</name>
    <dbReference type="NCBI Taxonomy" id="1124761"/>
    <lineage>
        <taxon>Bacteria</taxon>
        <taxon>Bacillati</taxon>
        <taxon>Actinomycetota</taxon>
        <taxon>Actinomycetes</taxon>
        <taxon>Streptosporangiales</taxon>
        <taxon>Streptosporangiaceae</taxon>
        <taxon>Nonomuraea</taxon>
    </lineage>
</organism>
<dbReference type="Gene3D" id="1.10.357.10">
    <property type="entry name" value="Tetracycline Repressor, domain 2"/>
    <property type="match status" value="1"/>
</dbReference>